<sequence length="531" mass="58534">MSDRHKTSGLLSLPGAASPVLLVGCSRSGTTIMVRFLEALGLHMGVEQSGNRESRVFQNLNRSLLDMLGASWRCVEHLSTVEQLGEQHGSLVKQAVAALESHVLVEHFGPNTVELLARPALCWGWKDPRTSLLLPIWRRIFPQAKVIHMLRDGREVAQSLKLREDRRHKGRPWRSGEQECARFQADIEVWLDYVRRIGQALPLFPQSLTLRYESLLADPAAVLERLAGFLGLPFPRDAGAVAGLVEGFVPSSRRTSLSIAPWAWLDAEVDQELAYWDEGGRRAPEESTARGLPKAAARTMSAGDEHYTAYVGPPELYDVQGASQFRLLCALGLRSGHRLLDFGCGSLRAGRLLIPYLDPACYHGVEPNAWLVRDVQTRELGRDIFHLKQPRISTDADFGLEGIGGGFDYVLCQSVLSHCGPELALQVLGTLARALAPRGRMALTFKLASGKADTRPEGWVYPSCVLYNRAEVDAMFAQVGLKAAPLRWFHRSQVWFLAALDEELLPSEAQWEAAVFGGGLGVLQPLGRAGD</sequence>
<dbReference type="SUPFAM" id="SSF52540">
    <property type="entry name" value="P-loop containing nucleoside triphosphate hydrolases"/>
    <property type="match status" value="1"/>
</dbReference>
<evidence type="ECO:0000313" key="4">
    <source>
        <dbReference type="Proteomes" id="UP000198324"/>
    </source>
</evidence>
<proteinExistence type="predicted"/>
<evidence type="ECO:0000256" key="1">
    <source>
        <dbReference type="ARBA" id="ARBA00022679"/>
    </source>
</evidence>
<dbReference type="Gene3D" id="3.40.50.150">
    <property type="entry name" value="Vaccinia Virus protein VP39"/>
    <property type="match status" value="1"/>
</dbReference>
<dbReference type="InterPro" id="IPR027417">
    <property type="entry name" value="P-loop_NTPase"/>
</dbReference>
<organism evidence="3 4">
    <name type="scientific">Humidesulfovibrio mexicanus</name>
    <dbReference type="NCBI Taxonomy" id="147047"/>
    <lineage>
        <taxon>Bacteria</taxon>
        <taxon>Pseudomonadati</taxon>
        <taxon>Thermodesulfobacteriota</taxon>
        <taxon>Desulfovibrionia</taxon>
        <taxon>Desulfovibrionales</taxon>
        <taxon>Desulfovibrionaceae</taxon>
        <taxon>Humidesulfovibrio</taxon>
    </lineage>
</organism>
<keyword evidence="3" id="KW-0489">Methyltransferase</keyword>
<dbReference type="EMBL" id="FZOC01000001">
    <property type="protein sequence ID" value="SNR66732.1"/>
    <property type="molecule type" value="Genomic_DNA"/>
</dbReference>
<dbReference type="InterPro" id="IPR029063">
    <property type="entry name" value="SAM-dependent_MTases_sf"/>
</dbReference>
<dbReference type="SUPFAM" id="SSF53335">
    <property type="entry name" value="S-adenosyl-L-methionine-dependent methyltransferases"/>
    <property type="match status" value="1"/>
</dbReference>
<accession>A0A238Y700</accession>
<dbReference type="Pfam" id="PF08242">
    <property type="entry name" value="Methyltransf_12"/>
    <property type="match status" value="1"/>
</dbReference>
<dbReference type="PROSITE" id="PS51257">
    <property type="entry name" value="PROKAR_LIPOPROTEIN"/>
    <property type="match status" value="1"/>
</dbReference>
<dbReference type="Gene3D" id="3.40.50.300">
    <property type="entry name" value="P-loop containing nucleotide triphosphate hydrolases"/>
    <property type="match status" value="1"/>
</dbReference>
<protein>
    <submittedName>
        <fullName evidence="3">Methyltransferase domain-containing protein</fullName>
    </submittedName>
</protein>
<dbReference type="CDD" id="cd02440">
    <property type="entry name" value="AdoMet_MTases"/>
    <property type="match status" value="1"/>
</dbReference>
<keyword evidence="4" id="KW-1185">Reference proteome</keyword>
<dbReference type="Proteomes" id="UP000198324">
    <property type="component" value="Unassembled WGS sequence"/>
</dbReference>
<dbReference type="InterPro" id="IPR013217">
    <property type="entry name" value="Methyltransf_12"/>
</dbReference>
<feature type="domain" description="Methyltransferase type 12" evidence="2">
    <location>
        <begin position="340"/>
        <end position="440"/>
    </location>
</feature>
<dbReference type="PANTHER" id="PTHR12788">
    <property type="entry name" value="PROTEIN-TYROSINE SULFOTRANSFERASE 2"/>
    <property type="match status" value="1"/>
</dbReference>
<dbReference type="InterPro" id="IPR026634">
    <property type="entry name" value="TPST-like"/>
</dbReference>
<reference evidence="3 4" key="1">
    <citation type="submission" date="2017-06" db="EMBL/GenBank/DDBJ databases">
        <authorList>
            <person name="Kim H.J."/>
            <person name="Triplett B.A."/>
        </authorList>
    </citation>
    <scope>NUCLEOTIDE SEQUENCE [LARGE SCALE GENOMIC DNA]</scope>
    <source>
        <strain evidence="3 4">DSM 13116</strain>
    </source>
</reference>
<dbReference type="GO" id="GO:0008168">
    <property type="term" value="F:methyltransferase activity"/>
    <property type="evidence" value="ECO:0007669"/>
    <property type="project" value="UniProtKB-KW"/>
</dbReference>
<dbReference type="GO" id="GO:0032259">
    <property type="term" value="P:methylation"/>
    <property type="evidence" value="ECO:0007669"/>
    <property type="project" value="UniProtKB-KW"/>
</dbReference>
<dbReference type="OrthoDB" id="9816424at2"/>
<dbReference type="RefSeq" id="WP_089271792.1">
    <property type="nucleotide sequence ID" value="NZ_FZOC01000001.1"/>
</dbReference>
<dbReference type="GO" id="GO:0008476">
    <property type="term" value="F:protein-tyrosine sulfotransferase activity"/>
    <property type="evidence" value="ECO:0007669"/>
    <property type="project" value="InterPro"/>
</dbReference>
<dbReference type="Pfam" id="PF13469">
    <property type="entry name" value="Sulfotransfer_3"/>
    <property type="match status" value="1"/>
</dbReference>
<dbReference type="PANTHER" id="PTHR12788:SF10">
    <property type="entry name" value="PROTEIN-TYROSINE SULFOTRANSFERASE"/>
    <property type="match status" value="1"/>
</dbReference>
<evidence type="ECO:0000259" key="2">
    <source>
        <dbReference type="Pfam" id="PF08242"/>
    </source>
</evidence>
<name>A0A238Y700_9BACT</name>
<gene>
    <name evidence="3" type="ORF">SAMN04488503_0735</name>
</gene>
<keyword evidence="1 3" id="KW-0808">Transferase</keyword>
<dbReference type="AlphaFoldDB" id="A0A238Y700"/>
<evidence type="ECO:0000313" key="3">
    <source>
        <dbReference type="EMBL" id="SNR66732.1"/>
    </source>
</evidence>